<dbReference type="HAMAP" id="MF_00258">
    <property type="entry name" value="Glu_racemase"/>
    <property type="match status" value="1"/>
</dbReference>
<name>A0A3B1DYS6_9ZZZZ</name>
<accession>A0A3B1DYS6</accession>
<dbReference type="InterPro" id="IPR004391">
    <property type="entry name" value="Glu_race"/>
</dbReference>
<dbReference type="AlphaFoldDB" id="A0A3B1DYS6"/>
<dbReference type="InterPro" id="IPR015942">
    <property type="entry name" value="Asp/Glu/hydantoin_racemase"/>
</dbReference>
<comment type="catalytic activity">
    <reaction evidence="1">
        <text>L-glutamate = D-glutamate</text>
        <dbReference type="Rhea" id="RHEA:12813"/>
        <dbReference type="ChEBI" id="CHEBI:29985"/>
        <dbReference type="ChEBI" id="CHEBI:29986"/>
        <dbReference type="EC" id="5.1.1.3"/>
    </reaction>
</comment>
<organism evidence="7">
    <name type="scientific">hydrothermal vent metagenome</name>
    <dbReference type="NCBI Taxonomy" id="652676"/>
    <lineage>
        <taxon>unclassified sequences</taxon>
        <taxon>metagenomes</taxon>
        <taxon>ecological metagenomes</taxon>
    </lineage>
</organism>
<keyword evidence="3" id="KW-0133">Cell shape</keyword>
<evidence type="ECO:0000256" key="3">
    <source>
        <dbReference type="ARBA" id="ARBA00022960"/>
    </source>
</evidence>
<dbReference type="InterPro" id="IPR033134">
    <property type="entry name" value="Asp/Glu_racemase_AS_2"/>
</dbReference>
<evidence type="ECO:0000256" key="2">
    <source>
        <dbReference type="ARBA" id="ARBA00013090"/>
    </source>
</evidence>
<gene>
    <name evidence="7" type="ORF">MNBD_NITROSPIRAE03-1359</name>
</gene>
<protein>
    <recommendedName>
        <fullName evidence="2">glutamate racemase</fullName>
        <ecNumber evidence="2">5.1.1.3</ecNumber>
    </recommendedName>
</protein>
<keyword evidence="4" id="KW-0573">Peptidoglycan synthesis</keyword>
<dbReference type="PANTHER" id="PTHR21198:SF2">
    <property type="entry name" value="GLUTAMATE RACEMASE"/>
    <property type="match status" value="1"/>
</dbReference>
<dbReference type="GO" id="GO:0009252">
    <property type="term" value="P:peptidoglycan biosynthetic process"/>
    <property type="evidence" value="ECO:0007669"/>
    <property type="project" value="UniProtKB-KW"/>
</dbReference>
<dbReference type="PANTHER" id="PTHR21198">
    <property type="entry name" value="GLUTAMATE RACEMASE"/>
    <property type="match status" value="1"/>
</dbReference>
<evidence type="ECO:0000256" key="1">
    <source>
        <dbReference type="ARBA" id="ARBA00001602"/>
    </source>
</evidence>
<dbReference type="EMBL" id="UOGI01000266">
    <property type="protein sequence ID" value="VAX34167.1"/>
    <property type="molecule type" value="Genomic_DNA"/>
</dbReference>
<sequence length="290" mass="31946">MKNNQSGNYERTRQNVFAENPVGIFDSGIGGLTVLREILNLMPRENMIYLGDTARVPYGIRSSETVTKYAMENTEFLLGKKIKLIVVACNTVSAISLDILKKKTEVPVIGVLLPGAEAAIRSTRNKRIGVIGTETTIHSSAYHRALTSLDPDVEVIGVPCPLFVPLVEEGWTDGEVTRKVAAGYLAGLKESNIDTLVLGCTHYPLLKGIINDVMGDGITLIDSAVETARIIGDILKGEGLLRRNNASPERKFFVTDTPDRFRKVGERFLGHKIEYIERVEIPGTKQTIHR</sequence>
<dbReference type="NCBIfam" id="TIGR00067">
    <property type="entry name" value="glut_race"/>
    <property type="match status" value="1"/>
</dbReference>
<dbReference type="FunFam" id="3.40.50.1860:FF:000001">
    <property type="entry name" value="Glutamate racemase"/>
    <property type="match status" value="1"/>
</dbReference>
<dbReference type="SUPFAM" id="SSF53681">
    <property type="entry name" value="Aspartate/glutamate racemase"/>
    <property type="match status" value="2"/>
</dbReference>
<keyword evidence="5 7" id="KW-0413">Isomerase</keyword>
<dbReference type="Pfam" id="PF01177">
    <property type="entry name" value="Asp_Glu_race"/>
    <property type="match status" value="1"/>
</dbReference>
<proteinExistence type="inferred from homology"/>
<evidence type="ECO:0000256" key="5">
    <source>
        <dbReference type="ARBA" id="ARBA00023235"/>
    </source>
</evidence>
<evidence type="ECO:0000256" key="6">
    <source>
        <dbReference type="ARBA" id="ARBA00023316"/>
    </source>
</evidence>
<dbReference type="GO" id="GO:0071555">
    <property type="term" value="P:cell wall organization"/>
    <property type="evidence" value="ECO:0007669"/>
    <property type="project" value="UniProtKB-KW"/>
</dbReference>
<evidence type="ECO:0000256" key="4">
    <source>
        <dbReference type="ARBA" id="ARBA00022984"/>
    </source>
</evidence>
<evidence type="ECO:0000313" key="7">
    <source>
        <dbReference type="EMBL" id="VAX34167.1"/>
    </source>
</evidence>
<dbReference type="Gene3D" id="3.40.50.1860">
    <property type="match status" value="2"/>
</dbReference>
<dbReference type="PROSITE" id="PS00924">
    <property type="entry name" value="ASP_GLU_RACEMASE_2"/>
    <property type="match status" value="1"/>
</dbReference>
<dbReference type="InterPro" id="IPR001920">
    <property type="entry name" value="Asp/Glu_race"/>
</dbReference>
<keyword evidence="6" id="KW-0961">Cell wall biogenesis/degradation</keyword>
<dbReference type="GO" id="GO:0008360">
    <property type="term" value="P:regulation of cell shape"/>
    <property type="evidence" value="ECO:0007669"/>
    <property type="project" value="UniProtKB-KW"/>
</dbReference>
<reference evidence="7" key="1">
    <citation type="submission" date="2018-06" db="EMBL/GenBank/DDBJ databases">
        <authorList>
            <person name="Zhirakovskaya E."/>
        </authorList>
    </citation>
    <scope>NUCLEOTIDE SEQUENCE</scope>
</reference>
<dbReference type="GO" id="GO:0008881">
    <property type="term" value="F:glutamate racemase activity"/>
    <property type="evidence" value="ECO:0007669"/>
    <property type="project" value="UniProtKB-EC"/>
</dbReference>
<dbReference type="EC" id="5.1.1.3" evidence="2"/>